<accession>A0ABQ1RH44</accession>
<feature type="transmembrane region" description="Helical" evidence="7">
    <location>
        <begin position="404"/>
        <end position="422"/>
    </location>
</feature>
<protein>
    <submittedName>
        <fullName evidence="9">MFS transporter</fullName>
    </submittedName>
</protein>
<feature type="transmembrane region" description="Helical" evidence="7">
    <location>
        <begin position="53"/>
        <end position="77"/>
    </location>
</feature>
<feature type="transmembrane region" description="Helical" evidence="7">
    <location>
        <begin position="89"/>
        <end position="107"/>
    </location>
</feature>
<evidence type="ECO:0000256" key="3">
    <source>
        <dbReference type="ARBA" id="ARBA00022475"/>
    </source>
</evidence>
<keyword evidence="6 7" id="KW-0472">Membrane</keyword>
<evidence type="ECO:0000313" key="10">
    <source>
        <dbReference type="Proteomes" id="UP000629365"/>
    </source>
</evidence>
<gene>
    <name evidence="9" type="ORF">GCM10007269_11790</name>
</gene>
<dbReference type="PROSITE" id="PS50850">
    <property type="entry name" value="MFS"/>
    <property type="match status" value="1"/>
</dbReference>
<evidence type="ECO:0000256" key="5">
    <source>
        <dbReference type="ARBA" id="ARBA00022989"/>
    </source>
</evidence>
<dbReference type="PANTHER" id="PTHR43045:SF1">
    <property type="entry name" value="SHIKIMATE TRANSPORTER"/>
    <property type="match status" value="1"/>
</dbReference>
<evidence type="ECO:0000256" key="2">
    <source>
        <dbReference type="ARBA" id="ARBA00022448"/>
    </source>
</evidence>
<evidence type="ECO:0000256" key="7">
    <source>
        <dbReference type="SAM" id="Phobius"/>
    </source>
</evidence>
<sequence length="451" mass="48395">MTTATEESPKKSLYRAAAASWTGMALESYDFLLYGSAAALVFNKIFFPEFDPLVGTMLAFVSYALGFFIRPLGGIVFGHFGDKIGRKKLMIISILLMGIGTFCIGLLPTYAAIGIWAAVLLSLLRMLQGFALGGEWGGAMLIIAERVPGRRRGFWTGIPEGGIPFGNLLATAALAILTATLPEEAFLSWGWRIPFLASAVLVLAGLWMRLRITDAPLFIEAQEKPAEQPKAPLGEVLRHYKRNLLIAASARLTENISYYVITAFVIVYVVTNDADDRALVLFALIVGNVVQVVATPLFGALSDRIGRKPVILFGAIGMGLWIFAFFPLLDTQSPALVGVAVVVSLILHSALYGPQAAYFAEQFDTNVRYTGMSVAAQVTTVIGGAIAPLVATALLSHYMSSVPVSIYVAVAAVLTVIGTAFAKETNRRDLAVNQRRTLKGVPASARTEALG</sequence>
<comment type="subcellular location">
    <subcellularLocation>
        <location evidence="1">Cell membrane</location>
        <topology evidence="1">Multi-pass membrane protein</topology>
    </subcellularLocation>
</comment>
<keyword evidence="5 7" id="KW-1133">Transmembrane helix</keyword>
<evidence type="ECO:0000256" key="4">
    <source>
        <dbReference type="ARBA" id="ARBA00022692"/>
    </source>
</evidence>
<keyword evidence="2" id="KW-0813">Transport</keyword>
<dbReference type="PANTHER" id="PTHR43045">
    <property type="entry name" value="SHIKIMATE TRANSPORTER"/>
    <property type="match status" value="1"/>
</dbReference>
<dbReference type="EMBL" id="BMCM01000001">
    <property type="protein sequence ID" value="GGD70199.1"/>
    <property type="molecule type" value="Genomic_DNA"/>
</dbReference>
<dbReference type="PROSITE" id="PS00217">
    <property type="entry name" value="SUGAR_TRANSPORT_2"/>
    <property type="match status" value="1"/>
</dbReference>
<dbReference type="InterPro" id="IPR011701">
    <property type="entry name" value="MFS"/>
</dbReference>
<name>A0ABQ1RH44_9MICO</name>
<organism evidence="9 10">
    <name type="scientific">Microbacterium murale</name>
    <dbReference type="NCBI Taxonomy" id="1081040"/>
    <lineage>
        <taxon>Bacteria</taxon>
        <taxon>Bacillati</taxon>
        <taxon>Actinomycetota</taxon>
        <taxon>Actinomycetes</taxon>
        <taxon>Micrococcales</taxon>
        <taxon>Microbacteriaceae</taxon>
        <taxon>Microbacterium</taxon>
    </lineage>
</organism>
<evidence type="ECO:0000259" key="8">
    <source>
        <dbReference type="PROSITE" id="PS50850"/>
    </source>
</evidence>
<keyword evidence="3" id="KW-1003">Cell membrane</keyword>
<evidence type="ECO:0000313" key="9">
    <source>
        <dbReference type="EMBL" id="GGD70199.1"/>
    </source>
</evidence>
<feature type="transmembrane region" description="Helical" evidence="7">
    <location>
        <begin position="189"/>
        <end position="208"/>
    </location>
</feature>
<dbReference type="SUPFAM" id="SSF103473">
    <property type="entry name" value="MFS general substrate transporter"/>
    <property type="match status" value="1"/>
</dbReference>
<comment type="caution">
    <text evidence="9">The sequence shown here is derived from an EMBL/GenBank/DDBJ whole genome shotgun (WGS) entry which is preliminary data.</text>
</comment>
<dbReference type="InterPro" id="IPR005829">
    <property type="entry name" value="Sugar_transporter_CS"/>
</dbReference>
<evidence type="ECO:0000256" key="6">
    <source>
        <dbReference type="ARBA" id="ARBA00023136"/>
    </source>
</evidence>
<dbReference type="RefSeq" id="WP_188435585.1">
    <property type="nucleotide sequence ID" value="NZ_BMCM01000001.1"/>
</dbReference>
<dbReference type="Proteomes" id="UP000629365">
    <property type="component" value="Unassembled WGS sequence"/>
</dbReference>
<feature type="domain" description="Major facilitator superfamily (MFS) profile" evidence="8">
    <location>
        <begin position="16"/>
        <end position="427"/>
    </location>
</feature>
<feature type="transmembrane region" description="Helical" evidence="7">
    <location>
        <begin position="278"/>
        <end position="298"/>
    </location>
</feature>
<feature type="transmembrane region" description="Helical" evidence="7">
    <location>
        <begin position="335"/>
        <end position="353"/>
    </location>
</feature>
<dbReference type="InterPro" id="IPR036259">
    <property type="entry name" value="MFS_trans_sf"/>
</dbReference>
<feature type="transmembrane region" description="Helical" evidence="7">
    <location>
        <begin position="374"/>
        <end position="398"/>
    </location>
</feature>
<reference evidence="10" key="1">
    <citation type="journal article" date="2019" name="Int. J. Syst. Evol. Microbiol.">
        <title>The Global Catalogue of Microorganisms (GCM) 10K type strain sequencing project: providing services to taxonomists for standard genome sequencing and annotation.</title>
        <authorList>
            <consortium name="The Broad Institute Genomics Platform"/>
            <consortium name="The Broad Institute Genome Sequencing Center for Infectious Disease"/>
            <person name="Wu L."/>
            <person name="Ma J."/>
        </authorList>
    </citation>
    <scope>NUCLEOTIDE SEQUENCE [LARGE SCALE GENOMIC DNA]</scope>
    <source>
        <strain evidence="10">CCM 7640</strain>
    </source>
</reference>
<dbReference type="Gene3D" id="1.20.1250.20">
    <property type="entry name" value="MFS general substrate transporter like domains"/>
    <property type="match status" value="1"/>
</dbReference>
<feature type="transmembrane region" description="Helical" evidence="7">
    <location>
        <begin position="256"/>
        <end position="272"/>
    </location>
</feature>
<dbReference type="InterPro" id="IPR020846">
    <property type="entry name" value="MFS_dom"/>
</dbReference>
<feature type="transmembrane region" description="Helical" evidence="7">
    <location>
        <begin position="31"/>
        <end position="47"/>
    </location>
</feature>
<keyword evidence="4 7" id="KW-0812">Transmembrane</keyword>
<dbReference type="CDD" id="cd17369">
    <property type="entry name" value="MFS_ShiA_like"/>
    <property type="match status" value="1"/>
</dbReference>
<proteinExistence type="predicted"/>
<feature type="transmembrane region" description="Helical" evidence="7">
    <location>
        <begin position="310"/>
        <end position="329"/>
    </location>
</feature>
<keyword evidence="10" id="KW-1185">Reference proteome</keyword>
<dbReference type="Pfam" id="PF07690">
    <property type="entry name" value="MFS_1"/>
    <property type="match status" value="1"/>
</dbReference>
<evidence type="ECO:0000256" key="1">
    <source>
        <dbReference type="ARBA" id="ARBA00004651"/>
    </source>
</evidence>
<feature type="transmembrane region" description="Helical" evidence="7">
    <location>
        <begin position="154"/>
        <end position="177"/>
    </location>
</feature>